<feature type="compositionally biased region" description="Low complexity" evidence="1">
    <location>
        <begin position="182"/>
        <end position="197"/>
    </location>
</feature>
<dbReference type="InterPro" id="IPR019176">
    <property type="entry name" value="Cytochrome_B561-rel"/>
</dbReference>
<comment type="caution">
    <text evidence="2">The sequence shown here is derived from an EMBL/GenBank/DDBJ whole genome shotgun (WGS) entry which is preliminary data.</text>
</comment>
<feature type="region of interest" description="Disordered" evidence="1">
    <location>
        <begin position="177"/>
        <end position="246"/>
    </location>
</feature>
<dbReference type="Pfam" id="PF09786">
    <property type="entry name" value="CytochromB561_N"/>
    <property type="match status" value="1"/>
</dbReference>
<dbReference type="PANTHER" id="PTHR21780:SF0">
    <property type="entry name" value="TRANSMEMBRANE PROTEIN 209"/>
    <property type="match status" value="1"/>
</dbReference>
<accession>A0ABR2YVB7</accession>
<evidence type="ECO:0008006" key="4">
    <source>
        <dbReference type="Google" id="ProtNLM"/>
    </source>
</evidence>
<dbReference type="PANTHER" id="PTHR21780">
    <property type="entry name" value="TRANSMEMBRANE PROTEIN 209"/>
    <property type="match status" value="1"/>
</dbReference>
<dbReference type="EMBL" id="JALJOT010000004">
    <property type="protein sequence ID" value="KAK9915621.1"/>
    <property type="molecule type" value="Genomic_DNA"/>
</dbReference>
<proteinExistence type="predicted"/>
<name>A0ABR2YVB7_9CHLO</name>
<organism evidence="2 3">
    <name type="scientific">Coccomyxa subellipsoidea</name>
    <dbReference type="NCBI Taxonomy" id="248742"/>
    <lineage>
        <taxon>Eukaryota</taxon>
        <taxon>Viridiplantae</taxon>
        <taxon>Chlorophyta</taxon>
        <taxon>core chlorophytes</taxon>
        <taxon>Trebouxiophyceae</taxon>
        <taxon>Trebouxiophyceae incertae sedis</taxon>
        <taxon>Coccomyxaceae</taxon>
        <taxon>Coccomyxa</taxon>
    </lineage>
</organism>
<evidence type="ECO:0000256" key="1">
    <source>
        <dbReference type="SAM" id="MobiDB-lite"/>
    </source>
</evidence>
<feature type="region of interest" description="Disordered" evidence="1">
    <location>
        <begin position="321"/>
        <end position="341"/>
    </location>
</feature>
<gene>
    <name evidence="2" type="ORF">WJX75_001648</name>
</gene>
<evidence type="ECO:0000313" key="3">
    <source>
        <dbReference type="Proteomes" id="UP001491310"/>
    </source>
</evidence>
<keyword evidence="3" id="KW-1185">Reference proteome</keyword>
<reference evidence="2 3" key="1">
    <citation type="journal article" date="2024" name="Nat. Commun.">
        <title>Phylogenomics reveals the evolutionary origins of lichenization in chlorophyte algae.</title>
        <authorList>
            <person name="Puginier C."/>
            <person name="Libourel C."/>
            <person name="Otte J."/>
            <person name="Skaloud P."/>
            <person name="Haon M."/>
            <person name="Grisel S."/>
            <person name="Petersen M."/>
            <person name="Berrin J.G."/>
            <person name="Delaux P.M."/>
            <person name="Dal Grande F."/>
            <person name="Keller J."/>
        </authorList>
    </citation>
    <scope>NUCLEOTIDE SEQUENCE [LARGE SCALE GENOMIC DNA]</scope>
    <source>
        <strain evidence="2 3">SAG 216-7</strain>
    </source>
</reference>
<sequence length="651" mass="69128">MANRTLVIAVDTTTECLNAIEFVLEHFPTGYTYRLVHVVPRPLGFLAPDIEEKVALAEEYMNKVFVPRAASGGASEVVATILHCTKSIACGALTYTALNWKALLAEPLQLQSLNEFVWGGLYIENALGFGSALYFGLLALHYLTLLLPKPKPAKWVRELKEGQRALLASAEKITVSAGTPQTPVAKTGAPAKPATPKQTPPSLGPPLRSAKPIASPITPQQQRGDSGAGPYTRGSPASVGSGLGYNTRVVSTPEQLQRYMDSFEASTRGNASPEPGYGSYGSPFGYGATVTDASPLGYGTTAAGIATTPGTSVLTYRPSLQARGKAGSPHRSDGRLSPSSQETLEAVLARLATGRRTLEVWTEQLRSWLAAELLQPLDRLAATVQKDVIKAAADLGWTGLQLSELDAEGESAGAALSGAAKAGTAGRGGAPEADEALLLAQLREQLTQRLRQLQAQPPPEIVACLKAVNRYQQVAALLRGEQPRALLPPTPRGYVAARLRQLAGGPVLAAFHWNGGGAWGGKPWSPELPTDSALLLYLFAAFLAAPKWEFALEDPGVSPHQAGPLNSAAILALGIASREPHFTLVLGGEPALTLCHHKALFHTILLFIQNAKLSGDGFIGDRSLEYLKLSAVLRPAEPVYSIFSGRWFGLW</sequence>
<evidence type="ECO:0000313" key="2">
    <source>
        <dbReference type="EMBL" id="KAK9915621.1"/>
    </source>
</evidence>
<dbReference type="Proteomes" id="UP001491310">
    <property type="component" value="Unassembled WGS sequence"/>
</dbReference>
<protein>
    <recommendedName>
        <fullName evidence="4">UspA domain-containing protein</fullName>
    </recommendedName>
</protein>